<keyword evidence="10" id="KW-1185">Reference proteome</keyword>
<dbReference type="Proteomes" id="UP001258017">
    <property type="component" value="Unassembled WGS sequence"/>
</dbReference>
<dbReference type="PANTHER" id="PTHR23292:SF6">
    <property type="entry name" value="FI16602P1-RELATED"/>
    <property type="match status" value="1"/>
</dbReference>
<dbReference type="InterPro" id="IPR006629">
    <property type="entry name" value="LITAF"/>
</dbReference>
<name>A0AAD9RUF6_9HYME</name>
<evidence type="ECO:0000313" key="10">
    <source>
        <dbReference type="Proteomes" id="UP001258017"/>
    </source>
</evidence>
<feature type="domain" description="LITAF" evidence="8">
    <location>
        <begin position="67"/>
        <end position="147"/>
    </location>
</feature>
<comment type="subcellular location">
    <subcellularLocation>
        <location evidence="2">Endosome membrane</location>
        <topology evidence="2">Peripheral membrane protein</topology>
    </subcellularLocation>
    <subcellularLocation>
        <location evidence="1">Late endosome membrane</location>
    </subcellularLocation>
    <subcellularLocation>
        <location evidence="3">Lysosome membrane</location>
        <topology evidence="3">Peripheral membrane protein</topology>
        <orientation evidence="3">Cytoplasmic side</orientation>
    </subcellularLocation>
</comment>
<dbReference type="GO" id="GO:0008270">
    <property type="term" value="F:zinc ion binding"/>
    <property type="evidence" value="ECO:0007669"/>
    <property type="project" value="TreeGrafter"/>
</dbReference>
<evidence type="ECO:0000256" key="1">
    <source>
        <dbReference type="ARBA" id="ARBA00004414"/>
    </source>
</evidence>
<reference evidence="9" key="1">
    <citation type="submission" date="2021-08" db="EMBL/GenBank/DDBJ databases">
        <authorList>
            <person name="Misof B."/>
            <person name="Oliver O."/>
            <person name="Podsiadlowski L."/>
            <person name="Donath A."/>
            <person name="Peters R."/>
            <person name="Mayer C."/>
            <person name="Rust J."/>
            <person name="Gunkel S."/>
            <person name="Lesny P."/>
            <person name="Martin S."/>
            <person name="Oeyen J.P."/>
            <person name="Petersen M."/>
            <person name="Panagiotis P."/>
            <person name="Wilbrandt J."/>
            <person name="Tanja T."/>
        </authorList>
    </citation>
    <scope>NUCLEOTIDE SEQUENCE</scope>
    <source>
        <strain evidence="9">GBR_01_08_01A</strain>
        <tissue evidence="9">Thorax + abdomen</tissue>
    </source>
</reference>
<gene>
    <name evidence="9" type="ORF">KPH14_010472</name>
</gene>
<dbReference type="PANTHER" id="PTHR23292">
    <property type="entry name" value="LIPOPOLYSACCHARIDE-INDUCED TUMOR NECROSIS FACTOR-ALPHA FACTOR"/>
    <property type="match status" value="1"/>
</dbReference>
<comment type="similarity">
    <text evidence="4">Belongs to the CDIP1/LITAF family.</text>
</comment>
<evidence type="ECO:0000256" key="4">
    <source>
        <dbReference type="ARBA" id="ARBA00005975"/>
    </source>
</evidence>
<keyword evidence="5" id="KW-0479">Metal-binding</keyword>
<sequence>MEENEIPSTSQNRILHVLADKVPRSRMSFFAVEPVEEVYTKRKQRFSNTRRFIEKMMEGREPNERSRRFRSMWEHTQFGNQSTQTTCPNCLYYVCTNVEYYNVFVTHLVAICLLPVCMCLVPYSSVTFKDTVHRCPRCKIYLGIKFSSGKHLFSRQTQYSRYVTKTTDQGSRLIFVKGMYSRCFRFSRIYGFEEQLLKKMNWIMKNKQRNGSIT</sequence>
<keyword evidence="6" id="KW-0862">Zinc</keyword>
<accession>A0AAD9RUF6</accession>
<reference evidence="9" key="2">
    <citation type="journal article" date="2023" name="Commun. Biol.">
        <title>Intrasexual cuticular hydrocarbon dimorphism in a wasp sheds light on hydrocarbon biosynthesis genes in Hymenoptera.</title>
        <authorList>
            <person name="Moris V.C."/>
            <person name="Podsiadlowski L."/>
            <person name="Martin S."/>
            <person name="Oeyen J.P."/>
            <person name="Donath A."/>
            <person name="Petersen M."/>
            <person name="Wilbrandt J."/>
            <person name="Misof B."/>
            <person name="Liedtke D."/>
            <person name="Thamm M."/>
            <person name="Scheiner R."/>
            <person name="Schmitt T."/>
            <person name="Niehuis O."/>
        </authorList>
    </citation>
    <scope>NUCLEOTIDE SEQUENCE</scope>
    <source>
        <strain evidence="9">GBR_01_08_01A</strain>
    </source>
</reference>
<evidence type="ECO:0000256" key="7">
    <source>
        <dbReference type="ARBA" id="ARBA00023136"/>
    </source>
</evidence>
<dbReference type="GO" id="GO:0031902">
    <property type="term" value="C:late endosome membrane"/>
    <property type="evidence" value="ECO:0007669"/>
    <property type="project" value="UniProtKB-SubCell"/>
</dbReference>
<comment type="caution">
    <text evidence="9">The sequence shown here is derived from an EMBL/GenBank/DDBJ whole genome shotgun (WGS) entry which is preliminary data.</text>
</comment>
<proteinExistence type="inferred from homology"/>
<evidence type="ECO:0000259" key="8">
    <source>
        <dbReference type="PROSITE" id="PS51837"/>
    </source>
</evidence>
<dbReference type="EMBL" id="JAIFRP010000021">
    <property type="protein sequence ID" value="KAK2585883.1"/>
    <property type="molecule type" value="Genomic_DNA"/>
</dbReference>
<dbReference type="Pfam" id="PF10601">
    <property type="entry name" value="zf-LITAF-like"/>
    <property type="match status" value="1"/>
</dbReference>
<dbReference type="AlphaFoldDB" id="A0AAD9RUF6"/>
<evidence type="ECO:0000256" key="3">
    <source>
        <dbReference type="ARBA" id="ARBA00004630"/>
    </source>
</evidence>
<dbReference type="InterPro" id="IPR037519">
    <property type="entry name" value="LITAF_fam"/>
</dbReference>
<dbReference type="GO" id="GO:0005765">
    <property type="term" value="C:lysosomal membrane"/>
    <property type="evidence" value="ECO:0007669"/>
    <property type="project" value="UniProtKB-SubCell"/>
</dbReference>
<evidence type="ECO:0000256" key="5">
    <source>
        <dbReference type="ARBA" id="ARBA00022723"/>
    </source>
</evidence>
<evidence type="ECO:0000313" key="9">
    <source>
        <dbReference type="EMBL" id="KAK2585883.1"/>
    </source>
</evidence>
<keyword evidence="7" id="KW-0472">Membrane</keyword>
<evidence type="ECO:0000256" key="6">
    <source>
        <dbReference type="ARBA" id="ARBA00022833"/>
    </source>
</evidence>
<organism evidence="9 10">
    <name type="scientific">Odynerus spinipes</name>
    <dbReference type="NCBI Taxonomy" id="1348599"/>
    <lineage>
        <taxon>Eukaryota</taxon>
        <taxon>Metazoa</taxon>
        <taxon>Ecdysozoa</taxon>
        <taxon>Arthropoda</taxon>
        <taxon>Hexapoda</taxon>
        <taxon>Insecta</taxon>
        <taxon>Pterygota</taxon>
        <taxon>Neoptera</taxon>
        <taxon>Endopterygota</taxon>
        <taxon>Hymenoptera</taxon>
        <taxon>Apocrita</taxon>
        <taxon>Aculeata</taxon>
        <taxon>Vespoidea</taxon>
        <taxon>Vespidae</taxon>
        <taxon>Eumeninae</taxon>
        <taxon>Odynerus</taxon>
    </lineage>
</organism>
<protein>
    <recommendedName>
        <fullName evidence="8">LITAF domain-containing protein</fullName>
    </recommendedName>
</protein>
<dbReference type="PROSITE" id="PS51837">
    <property type="entry name" value="LITAF"/>
    <property type="match status" value="1"/>
</dbReference>
<dbReference type="SMART" id="SM00714">
    <property type="entry name" value="LITAF"/>
    <property type="match status" value="1"/>
</dbReference>
<evidence type="ECO:0000256" key="2">
    <source>
        <dbReference type="ARBA" id="ARBA00004481"/>
    </source>
</evidence>